<dbReference type="PhylomeDB" id="A0A068TV27"/>
<dbReference type="PANTHER" id="PTHR22924:SF92">
    <property type="entry name" value="NON-SYMBIOTIC HEMOGLOBIN 2"/>
    <property type="match status" value="1"/>
</dbReference>
<dbReference type="InterPro" id="IPR009050">
    <property type="entry name" value="Globin-like_sf"/>
</dbReference>
<proteinExistence type="inferred from homology"/>
<dbReference type="AlphaFoldDB" id="A0A068TV27"/>
<dbReference type="PROSITE" id="PS01033">
    <property type="entry name" value="GLOBIN"/>
    <property type="match status" value="1"/>
</dbReference>
<gene>
    <name evidence="6" type="ORF">GSCOC_T00029520001</name>
</gene>
<keyword evidence="4" id="KW-0408">Iron</keyword>
<evidence type="ECO:0000259" key="5">
    <source>
        <dbReference type="PROSITE" id="PS01033"/>
    </source>
</evidence>
<feature type="domain" description="Globin" evidence="5">
    <location>
        <begin position="1"/>
        <end position="126"/>
    </location>
</feature>
<dbReference type="InterPro" id="IPR001032">
    <property type="entry name" value="Leghaemoglobin-like"/>
</dbReference>
<dbReference type="Pfam" id="PF00042">
    <property type="entry name" value="Globin"/>
    <property type="match status" value="1"/>
</dbReference>
<evidence type="ECO:0000256" key="1">
    <source>
        <dbReference type="ARBA" id="ARBA00007609"/>
    </source>
</evidence>
<dbReference type="GO" id="GO:0019825">
    <property type="term" value="F:oxygen binding"/>
    <property type="evidence" value="ECO:0007669"/>
    <property type="project" value="InterPro"/>
</dbReference>
<keyword evidence="3" id="KW-0479">Metal-binding</keyword>
<dbReference type="InParanoid" id="A0A068TV27"/>
<dbReference type="GO" id="GO:0046872">
    <property type="term" value="F:metal ion binding"/>
    <property type="evidence" value="ECO:0007669"/>
    <property type="project" value="UniProtKB-KW"/>
</dbReference>
<evidence type="ECO:0000313" key="7">
    <source>
        <dbReference type="Proteomes" id="UP000295252"/>
    </source>
</evidence>
<dbReference type="SUPFAM" id="SSF46458">
    <property type="entry name" value="Globin-like"/>
    <property type="match status" value="1"/>
</dbReference>
<organism evidence="6 7">
    <name type="scientific">Coffea canephora</name>
    <name type="common">Robusta coffee</name>
    <dbReference type="NCBI Taxonomy" id="49390"/>
    <lineage>
        <taxon>Eukaryota</taxon>
        <taxon>Viridiplantae</taxon>
        <taxon>Streptophyta</taxon>
        <taxon>Embryophyta</taxon>
        <taxon>Tracheophyta</taxon>
        <taxon>Spermatophyta</taxon>
        <taxon>Magnoliopsida</taxon>
        <taxon>eudicotyledons</taxon>
        <taxon>Gunneridae</taxon>
        <taxon>Pentapetalae</taxon>
        <taxon>asterids</taxon>
        <taxon>lamiids</taxon>
        <taxon>Gentianales</taxon>
        <taxon>Rubiaceae</taxon>
        <taxon>Ixoroideae</taxon>
        <taxon>Gardenieae complex</taxon>
        <taxon>Bertiereae - Coffeeae clade</taxon>
        <taxon>Coffeeae</taxon>
        <taxon>Coffea</taxon>
    </lineage>
</organism>
<keyword evidence="2" id="KW-0349">Heme</keyword>
<dbReference type="InterPro" id="IPR012292">
    <property type="entry name" value="Globin/Proto"/>
</dbReference>
<name>A0A068TV27_COFCA</name>
<keyword evidence="7" id="KW-1185">Reference proteome</keyword>
<accession>A0A068TV27</accession>
<dbReference type="PRINTS" id="PR00188">
    <property type="entry name" value="PLANTGLOBIN"/>
</dbReference>
<comment type="similarity">
    <text evidence="1">Belongs to the plant globin family.</text>
</comment>
<evidence type="ECO:0000256" key="4">
    <source>
        <dbReference type="ARBA" id="ARBA00023004"/>
    </source>
</evidence>
<sequence length="130" mass="14884">MHTCPVRTILEKAPEAKNLFSYLRDTDDPQNNPKIWAHAAKVFKMTCESVVQLREKRKVVFADTTVKWLGSVHLQKGVLKFHFEVVKEAFLETIQEGVGENWSEELKNAWGEAYDHLAAAIQGEMEAEVR</sequence>
<dbReference type="Gramene" id="CDO99824">
    <property type="protein sequence ID" value="CDO99824"/>
    <property type="gene ID" value="GSCOC_T00029520001"/>
</dbReference>
<reference evidence="7" key="1">
    <citation type="journal article" date="2014" name="Science">
        <title>The coffee genome provides insight into the convergent evolution of caffeine biosynthesis.</title>
        <authorList>
            <person name="Denoeud F."/>
            <person name="Carretero-Paulet L."/>
            <person name="Dereeper A."/>
            <person name="Droc G."/>
            <person name="Guyot R."/>
            <person name="Pietrella M."/>
            <person name="Zheng C."/>
            <person name="Alberti A."/>
            <person name="Anthony F."/>
            <person name="Aprea G."/>
            <person name="Aury J.M."/>
            <person name="Bento P."/>
            <person name="Bernard M."/>
            <person name="Bocs S."/>
            <person name="Campa C."/>
            <person name="Cenci A."/>
            <person name="Combes M.C."/>
            <person name="Crouzillat D."/>
            <person name="Da Silva C."/>
            <person name="Daddiego L."/>
            <person name="De Bellis F."/>
            <person name="Dussert S."/>
            <person name="Garsmeur O."/>
            <person name="Gayraud T."/>
            <person name="Guignon V."/>
            <person name="Jahn K."/>
            <person name="Jamilloux V."/>
            <person name="Joet T."/>
            <person name="Labadie K."/>
            <person name="Lan T."/>
            <person name="Leclercq J."/>
            <person name="Lepelley M."/>
            <person name="Leroy T."/>
            <person name="Li L.T."/>
            <person name="Librado P."/>
            <person name="Lopez L."/>
            <person name="Munoz A."/>
            <person name="Noel B."/>
            <person name="Pallavicini A."/>
            <person name="Perrotta G."/>
            <person name="Poncet V."/>
            <person name="Pot D."/>
            <person name="Priyono X."/>
            <person name="Rigoreau M."/>
            <person name="Rouard M."/>
            <person name="Rozas J."/>
            <person name="Tranchant-Dubreuil C."/>
            <person name="VanBuren R."/>
            <person name="Zhang Q."/>
            <person name="Andrade A.C."/>
            <person name="Argout X."/>
            <person name="Bertrand B."/>
            <person name="de Kochko A."/>
            <person name="Graziosi G."/>
            <person name="Henry R.J."/>
            <person name="Jayarama X."/>
            <person name="Ming R."/>
            <person name="Nagai C."/>
            <person name="Rounsley S."/>
            <person name="Sankoff D."/>
            <person name="Giuliano G."/>
            <person name="Albert V.A."/>
            <person name="Wincker P."/>
            <person name="Lashermes P."/>
        </authorList>
    </citation>
    <scope>NUCLEOTIDE SEQUENCE [LARGE SCALE GENOMIC DNA]</scope>
    <source>
        <strain evidence="7">cv. DH200-94</strain>
    </source>
</reference>
<evidence type="ECO:0000313" key="6">
    <source>
        <dbReference type="EMBL" id="CDO99824.1"/>
    </source>
</evidence>
<evidence type="ECO:0000256" key="3">
    <source>
        <dbReference type="ARBA" id="ARBA00022723"/>
    </source>
</evidence>
<dbReference type="InterPro" id="IPR000971">
    <property type="entry name" value="Globin"/>
</dbReference>
<dbReference type="GO" id="GO:0020037">
    <property type="term" value="F:heme binding"/>
    <property type="evidence" value="ECO:0007669"/>
    <property type="project" value="InterPro"/>
</dbReference>
<dbReference type="EMBL" id="HG739088">
    <property type="protein sequence ID" value="CDO99824.1"/>
    <property type="molecule type" value="Genomic_DNA"/>
</dbReference>
<dbReference type="PANTHER" id="PTHR22924">
    <property type="entry name" value="LEGHEMOGLOBIN-RELATED"/>
    <property type="match status" value="1"/>
</dbReference>
<dbReference type="OMA" id="KWSEEMA"/>
<evidence type="ECO:0000256" key="2">
    <source>
        <dbReference type="ARBA" id="ARBA00022617"/>
    </source>
</evidence>
<protein>
    <recommendedName>
        <fullName evidence="5">Globin domain-containing protein</fullName>
    </recommendedName>
</protein>
<dbReference type="Gene3D" id="1.10.490.10">
    <property type="entry name" value="Globins"/>
    <property type="match status" value="1"/>
</dbReference>
<dbReference type="STRING" id="49390.A0A068TV27"/>
<dbReference type="OrthoDB" id="436496at2759"/>
<dbReference type="Proteomes" id="UP000295252">
    <property type="component" value="Chromosome IV"/>
</dbReference>